<evidence type="ECO:0000256" key="1">
    <source>
        <dbReference type="SAM" id="MobiDB-lite"/>
    </source>
</evidence>
<gene>
    <name evidence="2" type="ORF">Anapl_14968</name>
</gene>
<proteinExistence type="predicted"/>
<reference evidence="3" key="1">
    <citation type="journal article" date="2013" name="Nat. Genet.">
        <title>The duck genome and transcriptome provide insight into an avian influenza virus reservoir species.</title>
        <authorList>
            <person name="Huang Y."/>
            <person name="Li Y."/>
            <person name="Burt D.W."/>
            <person name="Chen H."/>
            <person name="Zhang Y."/>
            <person name="Qian W."/>
            <person name="Kim H."/>
            <person name="Gan S."/>
            <person name="Zhao Y."/>
            <person name="Li J."/>
            <person name="Yi K."/>
            <person name="Feng H."/>
            <person name="Zhu P."/>
            <person name="Li B."/>
            <person name="Liu Q."/>
            <person name="Fairley S."/>
            <person name="Magor K.E."/>
            <person name="Du Z."/>
            <person name="Hu X."/>
            <person name="Goodman L."/>
            <person name="Tafer H."/>
            <person name="Vignal A."/>
            <person name="Lee T."/>
            <person name="Kim K.W."/>
            <person name="Sheng Z."/>
            <person name="An Y."/>
            <person name="Searle S."/>
            <person name="Herrero J."/>
            <person name="Groenen M.A."/>
            <person name="Crooijmans R.P."/>
            <person name="Faraut T."/>
            <person name="Cai Q."/>
            <person name="Webster R.G."/>
            <person name="Aldridge J.R."/>
            <person name="Warren W.C."/>
            <person name="Bartschat S."/>
            <person name="Kehr S."/>
            <person name="Marz M."/>
            <person name="Stadler P.F."/>
            <person name="Smith J."/>
            <person name="Kraus R.H."/>
            <person name="Zhao Y."/>
            <person name="Ren L."/>
            <person name="Fei J."/>
            <person name="Morisson M."/>
            <person name="Kaiser P."/>
            <person name="Griffin D.K."/>
            <person name="Rao M."/>
            <person name="Pitel F."/>
            <person name="Wang J."/>
            <person name="Li N."/>
        </authorList>
    </citation>
    <scope>NUCLEOTIDE SEQUENCE [LARGE SCALE GENOMIC DNA]</scope>
</reference>
<sequence length="826" mass="90183">MHTREAELPLDKAITLLSPSAISWHSKLTGSLQLRVTTALYLRFFPSQGITLNVQQKEQNQEETNRNSSSLRRTQECRNHSKQKKMKYNGDEHGLRLMAGSCKIFANTDFLHKDRISVFFITKTTFQKEVSKPKKPSQLYRAAITILKHSSERLESYKRLHHLAGCCEVPHTLQLLLHKGTGLPHSWAHQHVLNGTKGHIEATSSSGGNLTALETGFGNARFTFTKRRVFTAAAFRAATNLASVQELTTISITDCKIPQFPQICQNIQKQQCTTKAEPNKFVTTQRLQLPVPEENEGHSNTVSPRALHEGMRKGYQGCNKFQNKEKLLPDLGKQSISRPRYPCRQHPHYITTTGRKSCKRNELRVHLWRSVYCYKMESSNTTSVVAAPRLPGTEESRGGGTALSPGLRTGASSGEGARSDDRNEISPKARISMASRFPAGFSSSLRSCGEQGLSVTSGPSLLQEVTGSAAAQPWHSLCTLLLDAAENSRCSRSLLLCLHGQPPACSISLLLSFQDAPGEGRSGELLSQHYFADALTVLLEDGGHRAQQRSWQESGTWSSAWSSHEEMLPEGRPVRVSQPSPLLKAVPAAASSDHTYPQLKVTEGFPASATTKKGSGTPQNTMPRWHSFPLTLTAGLTVSEELLSSAVTLVQPQALVPAATKHHGGDVAGCPQSTGWELRVSSSTRQWVITVPPGPRAAPATPRGLQRENSASLPDALRYENTLSNNTHEGSGRVPWPGLGSIPSGTLRFLIPGLRQGALGLECRKEKCGLKKISLTQQDVLSASAGRFSDTISGHGEDAVPQARTAHFQKARLAAEERARAGPFVS</sequence>
<dbReference type="AlphaFoldDB" id="R0L9I3"/>
<dbReference type="EMBL" id="KB742973">
    <property type="protein sequence ID" value="EOB02299.1"/>
    <property type="molecule type" value="Genomic_DNA"/>
</dbReference>
<feature type="region of interest" description="Disordered" evidence="1">
    <location>
        <begin position="388"/>
        <end position="425"/>
    </location>
</feature>
<accession>R0L9I3</accession>
<dbReference type="Proteomes" id="UP000296049">
    <property type="component" value="Unassembled WGS sequence"/>
</dbReference>
<name>R0L9I3_ANAPL</name>
<evidence type="ECO:0000313" key="2">
    <source>
        <dbReference type="EMBL" id="EOB02299.1"/>
    </source>
</evidence>
<feature type="region of interest" description="Disordered" evidence="1">
    <location>
        <begin position="691"/>
        <end position="710"/>
    </location>
</feature>
<feature type="region of interest" description="Disordered" evidence="1">
    <location>
        <begin position="56"/>
        <end position="85"/>
    </location>
</feature>
<protein>
    <submittedName>
        <fullName evidence="2">Uncharacterized protein</fullName>
    </submittedName>
</protein>
<evidence type="ECO:0000313" key="3">
    <source>
        <dbReference type="Proteomes" id="UP000296049"/>
    </source>
</evidence>
<keyword evidence="3" id="KW-1185">Reference proteome</keyword>
<organism evidence="2 3">
    <name type="scientific">Anas platyrhynchos</name>
    <name type="common">Mallard</name>
    <name type="synonym">Anas boschas</name>
    <dbReference type="NCBI Taxonomy" id="8839"/>
    <lineage>
        <taxon>Eukaryota</taxon>
        <taxon>Metazoa</taxon>
        <taxon>Chordata</taxon>
        <taxon>Craniata</taxon>
        <taxon>Vertebrata</taxon>
        <taxon>Euteleostomi</taxon>
        <taxon>Archelosauria</taxon>
        <taxon>Archosauria</taxon>
        <taxon>Dinosauria</taxon>
        <taxon>Saurischia</taxon>
        <taxon>Theropoda</taxon>
        <taxon>Coelurosauria</taxon>
        <taxon>Aves</taxon>
        <taxon>Neognathae</taxon>
        <taxon>Galloanserae</taxon>
        <taxon>Anseriformes</taxon>
        <taxon>Anatidae</taxon>
        <taxon>Anatinae</taxon>
        <taxon>Anas</taxon>
    </lineage>
</organism>